<dbReference type="GO" id="GO:0006654">
    <property type="term" value="P:phosphatidic acid biosynthetic process"/>
    <property type="evidence" value="ECO:0007669"/>
    <property type="project" value="TreeGrafter"/>
</dbReference>
<sequence length="250" mass="27545">MKPASPTHRLTRFIRYARLAGHLLHGLGTTALSYPFITPTRQLRFKQRWSARLLKILGVRLVTDAPFVDPGSLLVANHISWLDVFVINAAYPAAFVSKAEVRNWPLIGWLASRNETVFLRRGSRGHARIVNAEIGALLGRQRHVAIFPEGTTTDGSHVLGFHAALLQPAIRAGAIIQPLAIAYRLPDGSFTRAAAYDDDVSLLECIRAIVAEPEIVARIRVAPPMPTIDLPDRRALAHAAREAIVARLED</sequence>
<dbReference type="PANTHER" id="PTHR10434">
    <property type="entry name" value="1-ACYL-SN-GLYCEROL-3-PHOSPHATE ACYLTRANSFERASE"/>
    <property type="match status" value="1"/>
</dbReference>
<dbReference type="AlphaFoldDB" id="A0A6C2D3R6"/>
<dbReference type="Pfam" id="PF01553">
    <property type="entry name" value="Acyltransferase"/>
    <property type="match status" value="1"/>
</dbReference>
<evidence type="ECO:0000256" key="2">
    <source>
        <dbReference type="ARBA" id="ARBA00022516"/>
    </source>
</evidence>
<dbReference type="PANTHER" id="PTHR10434:SF64">
    <property type="entry name" value="1-ACYL-SN-GLYCEROL-3-PHOSPHATE ACYLTRANSFERASE-RELATED"/>
    <property type="match status" value="1"/>
</dbReference>
<evidence type="ECO:0000256" key="5">
    <source>
        <dbReference type="ARBA" id="ARBA00023315"/>
    </source>
</evidence>
<comment type="caution">
    <text evidence="7">The sequence shown here is derived from an EMBL/GenBank/DDBJ whole genome shotgun (WGS) entry which is preliminary data.</text>
</comment>
<gene>
    <name evidence="7" type="ORF">ETQ85_06525</name>
</gene>
<evidence type="ECO:0000313" key="7">
    <source>
        <dbReference type="EMBL" id="TYC60292.1"/>
    </source>
</evidence>
<keyword evidence="8" id="KW-1185">Reference proteome</keyword>
<reference evidence="7 8" key="1">
    <citation type="submission" date="2019-01" db="EMBL/GenBank/DDBJ databases">
        <title>Zoogloea oleivorans genome sequencing and assembly.</title>
        <authorList>
            <person name="Tancsics A."/>
            <person name="Farkas M."/>
            <person name="Kriszt B."/>
            <person name="Maroti G."/>
            <person name="Horvath B."/>
        </authorList>
    </citation>
    <scope>NUCLEOTIDE SEQUENCE [LARGE SCALE GENOMIC DNA]</scope>
    <source>
        <strain evidence="7 8">Buc</strain>
    </source>
</reference>
<dbReference type="GO" id="GO:0003841">
    <property type="term" value="F:1-acylglycerol-3-phosphate O-acyltransferase activity"/>
    <property type="evidence" value="ECO:0007669"/>
    <property type="project" value="TreeGrafter"/>
</dbReference>
<accession>A0A6C2D3R6</accession>
<comment type="pathway">
    <text evidence="1">Lipid metabolism.</text>
</comment>
<evidence type="ECO:0000259" key="6">
    <source>
        <dbReference type="SMART" id="SM00563"/>
    </source>
</evidence>
<dbReference type="OrthoDB" id="9806880at2"/>
<dbReference type="InterPro" id="IPR002123">
    <property type="entry name" value="Plipid/glycerol_acylTrfase"/>
</dbReference>
<feature type="domain" description="Phospholipid/glycerol acyltransferase" evidence="6">
    <location>
        <begin position="72"/>
        <end position="184"/>
    </location>
</feature>
<evidence type="ECO:0000256" key="4">
    <source>
        <dbReference type="ARBA" id="ARBA00023098"/>
    </source>
</evidence>
<evidence type="ECO:0000256" key="3">
    <source>
        <dbReference type="ARBA" id="ARBA00022679"/>
    </source>
</evidence>
<keyword evidence="2" id="KW-0444">Lipid biosynthesis</keyword>
<organism evidence="7 8">
    <name type="scientific">Zoogloea oleivorans</name>
    <dbReference type="NCBI Taxonomy" id="1552750"/>
    <lineage>
        <taxon>Bacteria</taxon>
        <taxon>Pseudomonadati</taxon>
        <taxon>Pseudomonadota</taxon>
        <taxon>Betaproteobacteria</taxon>
        <taxon>Rhodocyclales</taxon>
        <taxon>Zoogloeaceae</taxon>
        <taxon>Zoogloea</taxon>
    </lineage>
</organism>
<protein>
    <submittedName>
        <fullName evidence="7">1-acyl-sn-glycerol-3-phosphate acyltransferase</fullName>
    </submittedName>
</protein>
<proteinExistence type="predicted"/>
<dbReference type="Proteomes" id="UP000389128">
    <property type="component" value="Unassembled WGS sequence"/>
</dbReference>
<dbReference type="SMART" id="SM00563">
    <property type="entry name" value="PlsC"/>
    <property type="match status" value="1"/>
</dbReference>
<name>A0A6C2D3R6_9RHOO</name>
<dbReference type="SUPFAM" id="SSF69593">
    <property type="entry name" value="Glycerol-3-phosphate (1)-acyltransferase"/>
    <property type="match status" value="1"/>
</dbReference>
<dbReference type="CDD" id="cd07989">
    <property type="entry name" value="LPLAT_AGPAT-like"/>
    <property type="match status" value="1"/>
</dbReference>
<evidence type="ECO:0000313" key="8">
    <source>
        <dbReference type="Proteomes" id="UP000389128"/>
    </source>
</evidence>
<evidence type="ECO:0000256" key="1">
    <source>
        <dbReference type="ARBA" id="ARBA00005189"/>
    </source>
</evidence>
<keyword evidence="4" id="KW-0443">Lipid metabolism</keyword>
<keyword evidence="3 7" id="KW-0808">Transferase</keyword>
<keyword evidence="5 7" id="KW-0012">Acyltransferase</keyword>
<dbReference type="EMBL" id="SDKK01000005">
    <property type="protein sequence ID" value="TYC60292.1"/>
    <property type="molecule type" value="Genomic_DNA"/>
</dbReference>